<feature type="non-terminal residue" evidence="2">
    <location>
        <position position="1"/>
    </location>
</feature>
<dbReference type="SUPFAM" id="SSF53955">
    <property type="entry name" value="Lysozyme-like"/>
    <property type="match status" value="1"/>
</dbReference>
<dbReference type="Proteomes" id="UP001210380">
    <property type="component" value="Unassembled WGS sequence"/>
</dbReference>
<dbReference type="InterPro" id="IPR023346">
    <property type="entry name" value="Lysozyme-like_dom_sf"/>
</dbReference>
<evidence type="ECO:0000313" key="2">
    <source>
        <dbReference type="EMBL" id="MDA3631280.1"/>
    </source>
</evidence>
<dbReference type="RefSeq" id="WP_270954655.1">
    <property type="nucleotide sequence ID" value="NZ_JAQGLA010000176.1"/>
</dbReference>
<proteinExistence type="predicted"/>
<dbReference type="Gene3D" id="1.10.530.10">
    <property type="match status" value="1"/>
</dbReference>
<reference evidence="2 3" key="1">
    <citation type="submission" date="2022-11" db="EMBL/GenBank/DDBJ databases">
        <title>Draft genome sequence of Saccharopolyspora sp. WRP15-2 isolated from rhizosphere soils of wild rice in Thailand.</title>
        <authorList>
            <person name="Duangmal K."/>
            <person name="Kammanee S."/>
            <person name="Muangham S."/>
        </authorList>
    </citation>
    <scope>NUCLEOTIDE SEQUENCE [LARGE SCALE GENOMIC DNA]</scope>
    <source>
        <strain evidence="2 3">WRP15-2</strain>
    </source>
</reference>
<organism evidence="2 3">
    <name type="scientific">Saccharopolyspora oryzae</name>
    <dbReference type="NCBI Taxonomy" id="2997343"/>
    <lineage>
        <taxon>Bacteria</taxon>
        <taxon>Bacillati</taxon>
        <taxon>Actinomycetota</taxon>
        <taxon>Actinomycetes</taxon>
        <taxon>Pseudonocardiales</taxon>
        <taxon>Pseudonocardiaceae</taxon>
        <taxon>Saccharopolyspora</taxon>
    </lineage>
</organism>
<accession>A0ABT4VBE7</accession>
<dbReference type="EMBL" id="JAQGLA010000176">
    <property type="protein sequence ID" value="MDA3631280.1"/>
    <property type="molecule type" value="Genomic_DNA"/>
</dbReference>
<dbReference type="CDD" id="cd13402">
    <property type="entry name" value="LT_TF-like"/>
    <property type="match status" value="1"/>
</dbReference>
<comment type="caution">
    <text evidence="2">The sequence shown here is derived from an EMBL/GenBank/DDBJ whole genome shotgun (WGS) entry which is preliminary data.</text>
</comment>
<evidence type="ECO:0000313" key="3">
    <source>
        <dbReference type="Proteomes" id="UP001210380"/>
    </source>
</evidence>
<name>A0ABT4VBE7_9PSEU</name>
<keyword evidence="3" id="KW-1185">Reference proteome</keyword>
<dbReference type="InterPro" id="IPR008258">
    <property type="entry name" value="Transglycosylase_SLT_dom_1"/>
</dbReference>
<dbReference type="Pfam" id="PF01464">
    <property type="entry name" value="SLT"/>
    <property type="match status" value="1"/>
</dbReference>
<protein>
    <submittedName>
        <fullName evidence="2">Transglycosylase SLT domain-containing protein</fullName>
    </submittedName>
</protein>
<sequence>NDAVHVMEQNGVPREQIDADAIRMIIMHESNGDPNATNNWDSNASAGTPSIGLMQTIEPTFQTYALPGHHDIYNPVDNIIAATRYAISTYGSVADVPGVSNVRAGGAYAGY</sequence>
<gene>
    <name evidence="2" type="ORF">OU415_38045</name>
</gene>
<evidence type="ECO:0000259" key="1">
    <source>
        <dbReference type="Pfam" id="PF01464"/>
    </source>
</evidence>
<feature type="domain" description="Transglycosylase SLT" evidence="1">
    <location>
        <begin position="14"/>
        <end position="108"/>
    </location>
</feature>